<keyword evidence="3" id="KW-0274">FAD</keyword>
<dbReference type="EMBL" id="FNBE01000010">
    <property type="protein sequence ID" value="SDG26282.1"/>
    <property type="molecule type" value="Genomic_DNA"/>
</dbReference>
<accession>A0A1G7STS5</accession>
<dbReference type="InterPro" id="IPR020946">
    <property type="entry name" value="Flavin_mOase-like"/>
</dbReference>
<dbReference type="STRING" id="366584.SAMN05216377_11091"/>
<dbReference type="PRINTS" id="PR00411">
    <property type="entry name" value="PNDRDTASEI"/>
</dbReference>
<dbReference type="InterPro" id="IPR050775">
    <property type="entry name" value="FAD-binding_Monooxygenases"/>
</dbReference>
<keyword evidence="4" id="KW-0521">NADP</keyword>
<evidence type="ECO:0000313" key="6">
    <source>
        <dbReference type="EMBL" id="SDG26282.1"/>
    </source>
</evidence>
<name>A0A1G7STS5_PSEOR</name>
<dbReference type="PANTHER" id="PTHR43098">
    <property type="entry name" value="L-ORNITHINE N(5)-MONOOXYGENASE-RELATED"/>
    <property type="match status" value="1"/>
</dbReference>
<gene>
    <name evidence="6" type="ORF">SAMN05216377_11091</name>
</gene>
<evidence type="ECO:0000313" key="7">
    <source>
        <dbReference type="Proteomes" id="UP000198967"/>
    </source>
</evidence>
<dbReference type="Pfam" id="PF00743">
    <property type="entry name" value="FMO-like"/>
    <property type="match status" value="1"/>
</dbReference>
<dbReference type="Proteomes" id="UP000198967">
    <property type="component" value="Unassembled WGS sequence"/>
</dbReference>
<evidence type="ECO:0000256" key="1">
    <source>
        <dbReference type="ARBA" id="ARBA00010139"/>
    </source>
</evidence>
<dbReference type="Gene3D" id="3.50.50.60">
    <property type="entry name" value="FAD/NAD(P)-binding domain"/>
    <property type="match status" value="2"/>
</dbReference>
<proteinExistence type="inferred from homology"/>
<sequence>MSNQPAMSVVSPRGLLSDQSDNVAAGDTVDALVVGAGFSGIRMLIELHKLGLSARVLDAGEDVGGTWHWNRYPGARTDSESHIYCLSFSQEILDTWDWKERYPQWTEVGDYLKFVTDKFDLRPDIQFNTRVVSARHDSTTNRWTVVTHTGQTFTCTYLITGLGILSLPVVPEWEGRDRFRGEILLTADWPKEGADLSGKRVALVGTGATGIQVVPVVAEEVAELTVFQRTPNYAVPGQNYELDDAKRAQIRADYDSIWTKARNHVFGFALSPAGRMYDDVTDEERERIFEENWQRGGWEFLFETFDDIVIDRRSNDAAAEFIRNKIRSIVTDPDTAELLCPKGYPYVGKRPPLAHGYYEAFNRDNVTLVDVSEDGLAAFTETGLRTRDGREFEADVIIFATGFDAVTGPFERIDIRNGAGASLKEQWDEGASTHLGLGAPGFPNLLMISGPQCLYANFPMVSEMNVEWIGELLGSMREKGLDSVEVTAEAAEAWSAHLDEVFQMTVLTDGAKVGSWYLGANIPGKPQKILFYFGGAAAYTAAWERTRDNDFAGFTLTSSDAESKEAAAVAG</sequence>
<dbReference type="PANTHER" id="PTHR43098:SF5">
    <property type="entry name" value="DUAL-FUNCTIONAL MONOOXYGENASE_METHYLTRANSFERASE PSOF"/>
    <property type="match status" value="1"/>
</dbReference>
<organism evidence="6 7">
    <name type="scientific">Pseudonocardia oroxyli</name>
    <dbReference type="NCBI Taxonomy" id="366584"/>
    <lineage>
        <taxon>Bacteria</taxon>
        <taxon>Bacillati</taxon>
        <taxon>Actinomycetota</taxon>
        <taxon>Actinomycetes</taxon>
        <taxon>Pseudonocardiales</taxon>
        <taxon>Pseudonocardiaceae</taxon>
        <taxon>Pseudonocardia</taxon>
    </lineage>
</organism>
<dbReference type="AlphaFoldDB" id="A0A1G7STS5"/>
<protein>
    <submittedName>
        <fullName evidence="6">Cyclohexanone monooxygenase</fullName>
    </submittedName>
</protein>
<comment type="similarity">
    <text evidence="1">Belongs to the FAD-binding monooxygenase family.</text>
</comment>
<dbReference type="InterPro" id="IPR036188">
    <property type="entry name" value="FAD/NAD-bd_sf"/>
</dbReference>
<reference evidence="6 7" key="1">
    <citation type="submission" date="2016-10" db="EMBL/GenBank/DDBJ databases">
        <authorList>
            <person name="de Groot N.N."/>
        </authorList>
    </citation>
    <scope>NUCLEOTIDE SEQUENCE [LARGE SCALE GENOMIC DNA]</scope>
    <source>
        <strain evidence="6 7">CGMCC 4.3143</strain>
    </source>
</reference>
<dbReference type="SUPFAM" id="SSF51905">
    <property type="entry name" value="FAD/NAD(P)-binding domain"/>
    <property type="match status" value="3"/>
</dbReference>
<evidence type="ECO:0000256" key="5">
    <source>
        <dbReference type="ARBA" id="ARBA00023002"/>
    </source>
</evidence>
<dbReference type="GO" id="GO:0004499">
    <property type="term" value="F:N,N-dimethylaniline monooxygenase activity"/>
    <property type="evidence" value="ECO:0007669"/>
    <property type="project" value="InterPro"/>
</dbReference>
<keyword evidence="2" id="KW-0285">Flavoprotein</keyword>
<dbReference type="GO" id="GO:0050660">
    <property type="term" value="F:flavin adenine dinucleotide binding"/>
    <property type="evidence" value="ECO:0007669"/>
    <property type="project" value="InterPro"/>
</dbReference>
<dbReference type="GO" id="GO:0050661">
    <property type="term" value="F:NADP binding"/>
    <property type="evidence" value="ECO:0007669"/>
    <property type="project" value="InterPro"/>
</dbReference>
<evidence type="ECO:0000256" key="2">
    <source>
        <dbReference type="ARBA" id="ARBA00022630"/>
    </source>
</evidence>
<keyword evidence="5" id="KW-0560">Oxidoreductase</keyword>
<keyword evidence="7" id="KW-1185">Reference proteome</keyword>
<evidence type="ECO:0000256" key="3">
    <source>
        <dbReference type="ARBA" id="ARBA00022827"/>
    </source>
</evidence>
<evidence type="ECO:0000256" key="4">
    <source>
        <dbReference type="ARBA" id="ARBA00022857"/>
    </source>
</evidence>
<keyword evidence="6" id="KW-0503">Monooxygenase</keyword>